<evidence type="ECO:0000259" key="1">
    <source>
        <dbReference type="Pfam" id="PF00903"/>
    </source>
</evidence>
<dbReference type="InterPro" id="IPR029068">
    <property type="entry name" value="Glyas_Bleomycin-R_OHBP_Dase"/>
</dbReference>
<dbReference type="AlphaFoldDB" id="A0A7Y9I9X0"/>
<sequence length="137" mass="15007">MTSILNPYLSFDGEAKEAMEFYQRVFGGELTMNTFGEFGAEDVAIKDRIMHAMLKTPSGYTLMGSDLMPGMEHKPGTTVTISLSGDEDALLRGYFDHLSAGGTVGVPLEKQAWGDEYGQCTDQFGIAWMVDIHPKDA</sequence>
<dbReference type="Proteomes" id="UP000569914">
    <property type="component" value="Unassembled WGS sequence"/>
</dbReference>
<dbReference type="PANTHER" id="PTHR33990:SF1">
    <property type="entry name" value="PROTEIN YJDN"/>
    <property type="match status" value="1"/>
</dbReference>
<name>A0A7Y9I9X0_9ACTN</name>
<dbReference type="RefSeq" id="WP_179754131.1">
    <property type="nucleotide sequence ID" value="NZ_JACCBU010000001.1"/>
</dbReference>
<comment type="caution">
    <text evidence="2">The sequence shown here is derived from an EMBL/GenBank/DDBJ whole genome shotgun (WGS) entry which is preliminary data.</text>
</comment>
<dbReference type="CDD" id="cd06588">
    <property type="entry name" value="PhnB_like"/>
    <property type="match status" value="1"/>
</dbReference>
<proteinExistence type="predicted"/>
<dbReference type="PANTHER" id="PTHR33990">
    <property type="entry name" value="PROTEIN YJDN-RELATED"/>
    <property type="match status" value="1"/>
</dbReference>
<dbReference type="SUPFAM" id="SSF54593">
    <property type="entry name" value="Glyoxalase/Bleomycin resistance protein/Dihydroxybiphenyl dioxygenase"/>
    <property type="match status" value="1"/>
</dbReference>
<keyword evidence="3" id="KW-1185">Reference proteome</keyword>
<gene>
    <name evidence="2" type="ORF">BKA15_004298</name>
</gene>
<accession>A0A7Y9I9X0</accession>
<organism evidence="2 3">
    <name type="scientific">Microlunatus parietis</name>
    <dbReference type="NCBI Taxonomy" id="682979"/>
    <lineage>
        <taxon>Bacteria</taxon>
        <taxon>Bacillati</taxon>
        <taxon>Actinomycetota</taxon>
        <taxon>Actinomycetes</taxon>
        <taxon>Propionibacteriales</taxon>
        <taxon>Propionibacteriaceae</taxon>
        <taxon>Microlunatus</taxon>
    </lineage>
</organism>
<dbReference type="InterPro" id="IPR004360">
    <property type="entry name" value="Glyas_Fos-R_dOase_dom"/>
</dbReference>
<dbReference type="EMBL" id="JACCBU010000001">
    <property type="protein sequence ID" value="NYE72969.1"/>
    <property type="molecule type" value="Genomic_DNA"/>
</dbReference>
<evidence type="ECO:0000313" key="2">
    <source>
        <dbReference type="EMBL" id="NYE72969.1"/>
    </source>
</evidence>
<reference evidence="2 3" key="1">
    <citation type="submission" date="2020-07" db="EMBL/GenBank/DDBJ databases">
        <title>Sequencing the genomes of 1000 actinobacteria strains.</title>
        <authorList>
            <person name="Klenk H.-P."/>
        </authorList>
    </citation>
    <scope>NUCLEOTIDE SEQUENCE [LARGE SCALE GENOMIC DNA]</scope>
    <source>
        <strain evidence="2 3">DSM 22083</strain>
    </source>
</reference>
<dbReference type="Pfam" id="PF00903">
    <property type="entry name" value="Glyoxalase"/>
    <property type="match status" value="1"/>
</dbReference>
<dbReference type="Gene3D" id="3.10.180.10">
    <property type="entry name" value="2,3-Dihydroxybiphenyl 1,2-Dioxygenase, domain 1"/>
    <property type="match status" value="1"/>
</dbReference>
<protein>
    <submittedName>
        <fullName evidence="2">PhnB protein</fullName>
    </submittedName>
</protein>
<feature type="domain" description="Glyoxalase/fosfomycin resistance/dioxygenase" evidence="1">
    <location>
        <begin position="5"/>
        <end position="130"/>
    </location>
</feature>
<dbReference type="InterPro" id="IPR028973">
    <property type="entry name" value="PhnB-like"/>
</dbReference>
<evidence type="ECO:0000313" key="3">
    <source>
        <dbReference type="Proteomes" id="UP000569914"/>
    </source>
</evidence>